<dbReference type="InterPro" id="IPR051251">
    <property type="entry name" value="STK_FNIP-Repeat"/>
</dbReference>
<dbReference type="PANTHER" id="PTHR32134">
    <property type="entry name" value="FNIP REPEAT-CONTAINING PROTEIN"/>
    <property type="match status" value="1"/>
</dbReference>
<dbReference type="Proteomes" id="UP000001064">
    <property type="component" value="Unassembled WGS sequence"/>
</dbReference>
<accession>F0ZPS6</accession>
<evidence type="ECO:0000313" key="3">
    <source>
        <dbReference type="Proteomes" id="UP000001064"/>
    </source>
</evidence>
<dbReference type="OrthoDB" id="266138at2759"/>
<dbReference type="EMBL" id="GL871114">
    <property type="protein sequence ID" value="EGC34061.1"/>
    <property type="molecule type" value="Genomic_DNA"/>
</dbReference>
<dbReference type="AlphaFoldDB" id="F0ZPS6"/>
<proteinExistence type="predicted"/>
<sequence length="596" mass="68501">MNSANNSSNLVSLTSSDYNDNDNNNNLENKPSKLFKLIWKNKYIKGIIIRYLKIYNIFYYQRRFNSVKSIIEFKYKEYLCNIRISSSGEENFGVLPDNIESLYFFYSYTTPKQVSITPTLNYFIFKNSINIHTLYLDGYNLFLPEIPTNTLPISITSLTLRYYNHRVSKQVLPNHLKILHLDSPKISFDEYSIPNTLTELSNQYFETLPTKKGYIPDGLSSLTLNGTDLVNDSPYFPESLTFLKTNLDNVIIEKLPISLKKLVLSSNTLKEGVFPPNLEYLEIETKKELNSKIIPRYLKSLVLKSDCKTILEADGTVLLPNTLQSLIIGPGFDQVITSNLFSSNLTYLEFDYSRPTTIFNNGGLPLEQNLFPSSLTYLNLGPSFNQPIGSSLSKCINLRELILGFKFSRIITEGSIPFNLELLAIRNNNYAHSIKINNPYTIVHCSNYFNQFISNPHSLIVLKLLDQKNLITLQNYINLEYLDISVTTITNLSNLLPPNNKIKTLILSNYYEVIELKNFQNLENLTITGFKTILKAKITYESNNNSNNSNNSNNNNNNMIKIFNFYSLKMIRVSKKNHLFLDSLDPIFYQFITIMS</sequence>
<dbReference type="InParanoid" id="F0ZPS6"/>
<dbReference type="VEuPathDB" id="AmoebaDB:DICPUDRAFT_80190"/>
<dbReference type="GeneID" id="10502463"/>
<keyword evidence="3" id="KW-1185">Reference proteome</keyword>
<evidence type="ECO:0000256" key="1">
    <source>
        <dbReference type="ARBA" id="ARBA00022737"/>
    </source>
</evidence>
<dbReference type="InterPro" id="IPR008615">
    <property type="entry name" value="FNIP"/>
</dbReference>
<dbReference type="Pfam" id="PF05725">
    <property type="entry name" value="FNIP"/>
    <property type="match status" value="2"/>
</dbReference>
<dbReference type="FunCoup" id="F0ZPS6">
    <property type="interactions" value="5"/>
</dbReference>
<protein>
    <recommendedName>
        <fullName evidence="4">FNIP repeat-containing protein</fullName>
    </recommendedName>
</protein>
<reference evidence="3" key="1">
    <citation type="journal article" date="2011" name="Genome Biol.">
        <title>Comparative genomics of the social amoebae Dictyostelium discoideum and Dictyostelium purpureum.</title>
        <authorList>
            <consortium name="US DOE Joint Genome Institute (JGI-PGF)"/>
            <person name="Sucgang R."/>
            <person name="Kuo A."/>
            <person name="Tian X."/>
            <person name="Salerno W."/>
            <person name="Parikh A."/>
            <person name="Feasley C.L."/>
            <person name="Dalin E."/>
            <person name="Tu H."/>
            <person name="Huang E."/>
            <person name="Barry K."/>
            <person name="Lindquist E."/>
            <person name="Shapiro H."/>
            <person name="Bruce D."/>
            <person name="Schmutz J."/>
            <person name="Salamov A."/>
            <person name="Fey P."/>
            <person name="Gaudet P."/>
            <person name="Anjard C."/>
            <person name="Babu M.M."/>
            <person name="Basu S."/>
            <person name="Bushmanova Y."/>
            <person name="van der Wel H."/>
            <person name="Katoh-Kurasawa M."/>
            <person name="Dinh C."/>
            <person name="Coutinho P.M."/>
            <person name="Saito T."/>
            <person name="Elias M."/>
            <person name="Schaap P."/>
            <person name="Kay R.R."/>
            <person name="Henrissat B."/>
            <person name="Eichinger L."/>
            <person name="Rivero F."/>
            <person name="Putnam N.H."/>
            <person name="West C.M."/>
            <person name="Loomis W.F."/>
            <person name="Chisholm R.L."/>
            <person name="Shaulsky G."/>
            <person name="Strassmann J.E."/>
            <person name="Queller D.C."/>
            <person name="Kuspa A."/>
            <person name="Grigoriev I.V."/>
        </authorList>
    </citation>
    <scope>NUCLEOTIDE SEQUENCE [LARGE SCALE GENOMIC DNA]</scope>
    <source>
        <strain evidence="3">QSDP1</strain>
    </source>
</reference>
<keyword evidence="1" id="KW-0677">Repeat</keyword>
<name>F0ZPS6_DICPU</name>
<evidence type="ECO:0000313" key="2">
    <source>
        <dbReference type="EMBL" id="EGC34061.1"/>
    </source>
</evidence>
<dbReference type="PANTHER" id="PTHR32134:SF169">
    <property type="entry name" value="FNIP REPEAT-CONTAINING PROTEIN-RELATED"/>
    <property type="match status" value="1"/>
</dbReference>
<dbReference type="RefSeq" id="XP_003289425.1">
    <property type="nucleotide sequence ID" value="XM_003289377.1"/>
</dbReference>
<gene>
    <name evidence="2" type="ORF">DICPUDRAFT_80190</name>
</gene>
<dbReference type="SUPFAM" id="SSF52047">
    <property type="entry name" value="RNI-like"/>
    <property type="match status" value="1"/>
</dbReference>
<evidence type="ECO:0008006" key="4">
    <source>
        <dbReference type="Google" id="ProtNLM"/>
    </source>
</evidence>
<organism evidence="2 3">
    <name type="scientific">Dictyostelium purpureum</name>
    <name type="common">Slime mold</name>
    <dbReference type="NCBI Taxonomy" id="5786"/>
    <lineage>
        <taxon>Eukaryota</taxon>
        <taxon>Amoebozoa</taxon>
        <taxon>Evosea</taxon>
        <taxon>Eumycetozoa</taxon>
        <taxon>Dictyostelia</taxon>
        <taxon>Dictyosteliales</taxon>
        <taxon>Dictyosteliaceae</taxon>
        <taxon>Dictyostelium</taxon>
    </lineage>
</organism>
<dbReference type="KEGG" id="dpp:DICPUDRAFT_80190"/>